<evidence type="ECO:0000256" key="6">
    <source>
        <dbReference type="ARBA" id="ARBA00023004"/>
    </source>
</evidence>
<keyword evidence="2" id="KW-0479">Metal-binding</keyword>
<dbReference type="InterPro" id="IPR006620">
    <property type="entry name" value="Pro_4_hyd_alph"/>
</dbReference>
<dbReference type="Gene3D" id="3.40.30.10">
    <property type="entry name" value="Glutaredoxin"/>
    <property type="match status" value="1"/>
</dbReference>
<dbReference type="GO" id="GO:0031418">
    <property type="term" value="F:L-ascorbic acid binding"/>
    <property type="evidence" value="ECO:0007669"/>
    <property type="project" value="UniProtKB-KW"/>
</dbReference>
<reference evidence="9 10" key="1">
    <citation type="submission" date="2018-10" db="EMBL/GenBank/DDBJ databases">
        <title>Comparative analysis of microorganisms from saline springs in Andes Mountain Range, Colombia.</title>
        <authorList>
            <person name="Rubin E."/>
        </authorList>
    </citation>
    <scope>NUCLEOTIDE SEQUENCE [LARGE SCALE GENOMIC DNA]</scope>
    <source>
        <strain evidence="9 10">USBA 36</strain>
    </source>
</reference>
<dbReference type="SUPFAM" id="SSF52833">
    <property type="entry name" value="Thioredoxin-like"/>
    <property type="match status" value="1"/>
</dbReference>
<gene>
    <name evidence="9" type="ORF">BCL74_1721</name>
</gene>
<sequence length="391" mass="44210">MLAPGDPVPWFSCDSTVNPRFFFPSVADKPIAVFFFGSFATPLMAQLWEAFFAARLQFAARGFRVIGVSVDPRDRQQPRLIDARQDFVTLWDAEMKISSLFGVAQRQMAPGAGPGAAMANWSYAPAVCLLDENLRVIDWVPLGDAKTHVARTLARIDALPPRPAPRLVEQCAPVLQVPNVIDRQLCRKLIETWEQEGNTESGYMERDGKGKLVGYIDHSRKRRRDHFLPNQSPLYVNLRDIVTQRIVPMVARAYHYQISRVERFCIACYDGEDGGGYFKAHRDFTGPESHRAFAMTINLNAEEYEGGHLVFPEFGPHLYRPGTGDAVLFSGYLMHEVQPVTRGRRFALLSFFYGEREARVREQYVQTHGIGHETVRGTPEYERLKAVGNDG</sequence>
<comment type="caution">
    <text evidence="9">The sequence shown here is derived from an EMBL/GenBank/DDBJ whole genome shotgun (WGS) entry which is preliminary data.</text>
</comment>
<dbReference type="GO" id="GO:0016705">
    <property type="term" value="F:oxidoreductase activity, acting on paired donors, with incorporation or reduction of molecular oxygen"/>
    <property type="evidence" value="ECO:0007669"/>
    <property type="project" value="InterPro"/>
</dbReference>
<feature type="domain" description="Thioredoxin" evidence="7">
    <location>
        <begin position="2"/>
        <end position="161"/>
    </location>
</feature>
<keyword evidence="5" id="KW-0560">Oxidoreductase</keyword>
<evidence type="ECO:0000256" key="4">
    <source>
        <dbReference type="ARBA" id="ARBA00022964"/>
    </source>
</evidence>
<name>A0A420WS80_9PROT</name>
<dbReference type="PROSITE" id="PS51471">
    <property type="entry name" value="FE2OG_OXY"/>
    <property type="match status" value="1"/>
</dbReference>
<evidence type="ECO:0000313" key="9">
    <source>
        <dbReference type="EMBL" id="RKQ73928.1"/>
    </source>
</evidence>
<accession>A0A420WS80</accession>
<dbReference type="Gene3D" id="2.60.120.620">
    <property type="entry name" value="q2cbj1_9rhob like domain"/>
    <property type="match status" value="1"/>
</dbReference>
<dbReference type="Pfam" id="PF13640">
    <property type="entry name" value="2OG-FeII_Oxy_3"/>
    <property type="match status" value="1"/>
</dbReference>
<evidence type="ECO:0000313" key="10">
    <source>
        <dbReference type="Proteomes" id="UP000277424"/>
    </source>
</evidence>
<dbReference type="Proteomes" id="UP000277424">
    <property type="component" value="Unassembled WGS sequence"/>
</dbReference>
<comment type="cofactor">
    <cofactor evidence="1">
        <name>L-ascorbate</name>
        <dbReference type="ChEBI" id="CHEBI:38290"/>
    </cofactor>
</comment>
<keyword evidence="3" id="KW-0847">Vitamin C</keyword>
<keyword evidence="6" id="KW-0408">Iron</keyword>
<evidence type="ECO:0000256" key="5">
    <source>
        <dbReference type="ARBA" id="ARBA00023002"/>
    </source>
</evidence>
<evidence type="ECO:0000256" key="1">
    <source>
        <dbReference type="ARBA" id="ARBA00001961"/>
    </source>
</evidence>
<dbReference type="RefSeq" id="WP_183077906.1">
    <property type="nucleotide sequence ID" value="NZ_RBIG01000001.1"/>
</dbReference>
<evidence type="ECO:0000256" key="2">
    <source>
        <dbReference type="ARBA" id="ARBA00022723"/>
    </source>
</evidence>
<dbReference type="InterPro" id="IPR044862">
    <property type="entry name" value="Pro_4_hyd_alph_FE2OG_OXY"/>
</dbReference>
<evidence type="ECO:0000259" key="7">
    <source>
        <dbReference type="PROSITE" id="PS51352"/>
    </source>
</evidence>
<dbReference type="GO" id="GO:0005506">
    <property type="term" value="F:iron ion binding"/>
    <property type="evidence" value="ECO:0007669"/>
    <property type="project" value="InterPro"/>
</dbReference>
<feature type="domain" description="Fe2OG dioxygenase" evidence="8">
    <location>
        <begin position="260"/>
        <end position="355"/>
    </location>
</feature>
<dbReference type="InterPro" id="IPR005123">
    <property type="entry name" value="Oxoglu/Fe-dep_dioxygenase_dom"/>
</dbReference>
<dbReference type="Pfam" id="PF00578">
    <property type="entry name" value="AhpC-TSA"/>
    <property type="match status" value="1"/>
</dbReference>
<dbReference type="GO" id="GO:0016209">
    <property type="term" value="F:antioxidant activity"/>
    <property type="evidence" value="ECO:0007669"/>
    <property type="project" value="InterPro"/>
</dbReference>
<proteinExistence type="predicted"/>
<protein>
    <submittedName>
        <fullName evidence="9">Putative 2-oxoglutarate/Fe(II)-dependent dioxygenase YbiX</fullName>
    </submittedName>
</protein>
<dbReference type="InterPro" id="IPR036249">
    <property type="entry name" value="Thioredoxin-like_sf"/>
</dbReference>
<evidence type="ECO:0000259" key="8">
    <source>
        <dbReference type="PROSITE" id="PS51471"/>
    </source>
</evidence>
<evidence type="ECO:0000256" key="3">
    <source>
        <dbReference type="ARBA" id="ARBA00022896"/>
    </source>
</evidence>
<dbReference type="SUPFAM" id="SSF51197">
    <property type="entry name" value="Clavaminate synthase-like"/>
    <property type="match status" value="1"/>
</dbReference>
<dbReference type="EMBL" id="RBIG01000001">
    <property type="protein sequence ID" value="RKQ73928.1"/>
    <property type="molecule type" value="Genomic_DNA"/>
</dbReference>
<keyword evidence="4 9" id="KW-0223">Dioxygenase</keyword>
<dbReference type="PROSITE" id="PS51352">
    <property type="entry name" value="THIOREDOXIN_2"/>
    <property type="match status" value="1"/>
</dbReference>
<dbReference type="InterPro" id="IPR013766">
    <property type="entry name" value="Thioredoxin_domain"/>
</dbReference>
<dbReference type="AlphaFoldDB" id="A0A420WS80"/>
<dbReference type="SMART" id="SM00702">
    <property type="entry name" value="P4Hc"/>
    <property type="match status" value="1"/>
</dbReference>
<organism evidence="9 10">
    <name type="scientific">Oceanibaculum indicum</name>
    <dbReference type="NCBI Taxonomy" id="526216"/>
    <lineage>
        <taxon>Bacteria</taxon>
        <taxon>Pseudomonadati</taxon>
        <taxon>Pseudomonadota</taxon>
        <taxon>Alphaproteobacteria</taxon>
        <taxon>Rhodospirillales</taxon>
        <taxon>Oceanibaculaceae</taxon>
        <taxon>Oceanibaculum</taxon>
    </lineage>
</organism>
<dbReference type="InterPro" id="IPR000866">
    <property type="entry name" value="AhpC/TSA"/>
</dbReference>
<dbReference type="GO" id="GO:0051213">
    <property type="term" value="F:dioxygenase activity"/>
    <property type="evidence" value="ECO:0007669"/>
    <property type="project" value="UniProtKB-KW"/>
</dbReference>